<dbReference type="GO" id="GO:0006564">
    <property type="term" value="P:L-serine biosynthetic process"/>
    <property type="evidence" value="ECO:0007669"/>
    <property type="project" value="UniProtKB-UniRule"/>
</dbReference>
<dbReference type="PANTHER" id="PTHR46470:SF3">
    <property type="entry name" value="N-ACYLNEURAMINATE-9-PHOSPHATASE"/>
    <property type="match status" value="1"/>
</dbReference>
<dbReference type="Gene3D" id="1.20.120.710">
    <property type="entry name" value="Haloacid dehalogenase hydrolase-like domain"/>
    <property type="match status" value="1"/>
</dbReference>
<dbReference type="SUPFAM" id="SSF56784">
    <property type="entry name" value="HAD-like"/>
    <property type="match status" value="1"/>
</dbReference>
<proteinExistence type="inferred from homology"/>
<comment type="pathway">
    <text evidence="3">Amino-acid biosynthesis; L-serine biosynthesis; L-serine from 3-phospho-D-glycerate: step 3/3.</text>
</comment>
<dbReference type="NCBIfam" id="TIGR01509">
    <property type="entry name" value="HAD-SF-IA-v3"/>
    <property type="match status" value="1"/>
</dbReference>
<dbReference type="InterPro" id="IPR006439">
    <property type="entry name" value="HAD-SF_hydro_IA"/>
</dbReference>
<keyword evidence="2 3" id="KW-0460">Magnesium</keyword>
<evidence type="ECO:0000313" key="5">
    <source>
        <dbReference type="Proteomes" id="UP000076967"/>
    </source>
</evidence>
<dbReference type="SFLD" id="SFLDS00003">
    <property type="entry name" value="Haloacid_Dehalogenase"/>
    <property type="match status" value="1"/>
</dbReference>
<name>A0A162MA26_9BACL</name>
<organism evidence="4 5">
    <name type="scientific">Paenibacillus glacialis</name>
    <dbReference type="NCBI Taxonomy" id="494026"/>
    <lineage>
        <taxon>Bacteria</taxon>
        <taxon>Bacillati</taxon>
        <taxon>Bacillota</taxon>
        <taxon>Bacilli</taxon>
        <taxon>Bacillales</taxon>
        <taxon>Paenibacillaceae</taxon>
        <taxon>Paenibacillus</taxon>
    </lineage>
</organism>
<keyword evidence="5" id="KW-1185">Reference proteome</keyword>
<dbReference type="Gene3D" id="3.40.50.1000">
    <property type="entry name" value="HAD superfamily/HAD-like"/>
    <property type="match status" value="1"/>
</dbReference>
<gene>
    <name evidence="4" type="ORF">PGLA_17795</name>
</gene>
<dbReference type="Pfam" id="PF00702">
    <property type="entry name" value="Hydrolase"/>
    <property type="match status" value="1"/>
</dbReference>
<dbReference type="CDD" id="cd04305">
    <property type="entry name" value="HAD_Neu5Ac-Pase_like"/>
    <property type="match status" value="1"/>
</dbReference>
<accession>A0A162MA26</accession>
<dbReference type="OrthoDB" id="9809962at2"/>
<dbReference type="STRING" id="494026.PGLA_17795"/>
<dbReference type="NCBIfam" id="TIGR01549">
    <property type="entry name" value="HAD-SF-IA-v1"/>
    <property type="match status" value="1"/>
</dbReference>
<reference evidence="4 5" key="1">
    <citation type="submission" date="2016-03" db="EMBL/GenBank/DDBJ databases">
        <title>Draft genome sequence of Paenibacillus glacialis DSM 22343.</title>
        <authorList>
            <person name="Shin S.-K."/>
            <person name="Yi H."/>
        </authorList>
    </citation>
    <scope>NUCLEOTIDE SEQUENCE [LARGE SCALE GENOMIC DNA]</scope>
    <source>
        <strain evidence="4 5">DSM 22343</strain>
    </source>
</reference>
<dbReference type="Proteomes" id="UP000076967">
    <property type="component" value="Unassembled WGS sequence"/>
</dbReference>
<evidence type="ECO:0000256" key="1">
    <source>
        <dbReference type="ARBA" id="ARBA00022801"/>
    </source>
</evidence>
<dbReference type="RefSeq" id="WP_068535430.1">
    <property type="nucleotide sequence ID" value="NZ_LVJH01000034.1"/>
</dbReference>
<dbReference type="GO" id="GO:0036424">
    <property type="term" value="F:L-phosphoserine phosphatase activity"/>
    <property type="evidence" value="ECO:0007669"/>
    <property type="project" value="UniProtKB-UniRule"/>
</dbReference>
<keyword evidence="3" id="KW-0718">Serine biosynthesis</keyword>
<comment type="similarity">
    <text evidence="3">Belongs to the HAD-like hydrolase superfamily.</text>
</comment>
<evidence type="ECO:0000256" key="3">
    <source>
        <dbReference type="HAMAP-Rule" id="MF_02240"/>
    </source>
</evidence>
<evidence type="ECO:0000313" key="4">
    <source>
        <dbReference type="EMBL" id="OAB40823.1"/>
    </source>
</evidence>
<dbReference type="InterPro" id="IPR036412">
    <property type="entry name" value="HAD-like_sf"/>
</dbReference>
<sequence length="263" mass="29952">MIKAIIFDLDNTLYWDERSNDEALEATCLFASSHIPAISPDKLKHDVIREAELQFATSTFFDFASSIEVTTLEALWARFDVGSHPMLEKMRIEAPIYRFNAWHAALQSSGQYNPDLASLLATRYPQERRKRSFIYDDTFETLTLLRSKYRLLLLTNGTPDLQREKVDSVPELASFFEHIIISGNFGEGKPSESIFRHAIDLLEIKPNEAVMVGDNLYTDILGANRCGIQSIWINRSNASRPDHIHPTREALSLSELHPLLLSL</sequence>
<keyword evidence="3" id="KW-0028">Amino-acid biosynthesis</keyword>
<dbReference type="EMBL" id="LVJH01000034">
    <property type="protein sequence ID" value="OAB40823.1"/>
    <property type="molecule type" value="Genomic_DNA"/>
</dbReference>
<comment type="function">
    <text evidence="3">Catalyzes the last step of the phosphorylated serine biosynthetic pathway, i.e. dephosphorylation of O-phospho-L-serine to form L-serine.</text>
</comment>
<dbReference type="InterPro" id="IPR051400">
    <property type="entry name" value="HAD-like_hydrolase"/>
</dbReference>
<dbReference type="HAMAP" id="MF_02240">
    <property type="entry name" value="PSP"/>
    <property type="match status" value="1"/>
</dbReference>
<dbReference type="PANTHER" id="PTHR46470">
    <property type="entry name" value="N-ACYLNEURAMINATE-9-PHOSPHATASE"/>
    <property type="match status" value="1"/>
</dbReference>
<dbReference type="InterPro" id="IPR044266">
    <property type="entry name" value="PSP_YsaA"/>
</dbReference>
<protein>
    <recommendedName>
        <fullName evidence="3">Phosphoserine phosphatase</fullName>
        <shortName evidence="3">PSP</shortName>
        <ecNumber evidence="3">3.1.3.3</ecNumber>
    </recommendedName>
</protein>
<comment type="catalytic activity">
    <reaction evidence="3">
        <text>O-phospho-D-serine + H2O = D-serine + phosphate</text>
        <dbReference type="Rhea" id="RHEA:24873"/>
        <dbReference type="ChEBI" id="CHEBI:15377"/>
        <dbReference type="ChEBI" id="CHEBI:35247"/>
        <dbReference type="ChEBI" id="CHEBI:43474"/>
        <dbReference type="ChEBI" id="CHEBI:58680"/>
        <dbReference type="EC" id="3.1.3.3"/>
    </reaction>
</comment>
<dbReference type="EC" id="3.1.3.3" evidence="3"/>
<dbReference type="SFLD" id="SFLDG01129">
    <property type="entry name" value="C1.5:_HAD__Beta-PGM__Phosphata"/>
    <property type="match status" value="1"/>
</dbReference>
<dbReference type="AlphaFoldDB" id="A0A162MA26"/>
<comment type="cofactor">
    <cofactor evidence="3">
        <name>Mg(2+)</name>
        <dbReference type="ChEBI" id="CHEBI:18420"/>
    </cofactor>
    <cofactor evidence="3">
        <name>Co(2+)</name>
        <dbReference type="ChEBI" id="CHEBI:48828"/>
    </cofactor>
</comment>
<comment type="catalytic activity">
    <reaction evidence="3">
        <text>O-phospho-L-serine + H2O = L-serine + phosphate</text>
        <dbReference type="Rhea" id="RHEA:21208"/>
        <dbReference type="ChEBI" id="CHEBI:15377"/>
        <dbReference type="ChEBI" id="CHEBI:33384"/>
        <dbReference type="ChEBI" id="CHEBI:43474"/>
        <dbReference type="ChEBI" id="CHEBI:57524"/>
        <dbReference type="EC" id="3.1.3.3"/>
    </reaction>
</comment>
<comment type="caution">
    <text evidence="4">The sequence shown here is derived from an EMBL/GenBank/DDBJ whole genome shotgun (WGS) entry which is preliminary data.</text>
</comment>
<evidence type="ECO:0000256" key="2">
    <source>
        <dbReference type="ARBA" id="ARBA00022842"/>
    </source>
</evidence>
<dbReference type="InterPro" id="IPR023214">
    <property type="entry name" value="HAD_sf"/>
</dbReference>
<keyword evidence="1 3" id="KW-0378">Hydrolase</keyword>
<keyword evidence="3" id="KW-0170">Cobalt</keyword>